<evidence type="ECO:0000256" key="4">
    <source>
        <dbReference type="ARBA" id="ARBA00022989"/>
    </source>
</evidence>
<dbReference type="InterPro" id="IPR032816">
    <property type="entry name" value="VTT_dom"/>
</dbReference>
<protein>
    <recommendedName>
        <fullName evidence="6">TVP38/TMEM64 family membrane protein</fullName>
    </recommendedName>
</protein>
<evidence type="ECO:0000256" key="2">
    <source>
        <dbReference type="ARBA" id="ARBA00022475"/>
    </source>
</evidence>
<comment type="subcellular location">
    <subcellularLocation>
        <location evidence="1 6">Cell membrane</location>
        <topology evidence="1 6">Multi-pass membrane protein</topology>
    </subcellularLocation>
</comment>
<evidence type="ECO:0000256" key="6">
    <source>
        <dbReference type="RuleBase" id="RU366058"/>
    </source>
</evidence>
<feature type="transmembrane region" description="Helical" evidence="6">
    <location>
        <begin position="166"/>
        <end position="189"/>
    </location>
</feature>
<evidence type="ECO:0000313" key="8">
    <source>
        <dbReference type="EMBL" id="SCB82851.1"/>
    </source>
</evidence>
<evidence type="ECO:0000259" key="7">
    <source>
        <dbReference type="Pfam" id="PF09335"/>
    </source>
</evidence>
<evidence type="ECO:0000313" key="9">
    <source>
        <dbReference type="Proteomes" id="UP000199268"/>
    </source>
</evidence>
<dbReference type="InterPro" id="IPR015414">
    <property type="entry name" value="TMEM64"/>
</dbReference>
<dbReference type="OrthoDB" id="371137at2"/>
<keyword evidence="4 6" id="KW-1133">Transmembrane helix</keyword>
<dbReference type="GO" id="GO:0005886">
    <property type="term" value="C:plasma membrane"/>
    <property type="evidence" value="ECO:0007669"/>
    <property type="project" value="UniProtKB-SubCell"/>
</dbReference>
<comment type="caution">
    <text evidence="6">Lacks conserved residue(s) required for the propagation of feature annotation.</text>
</comment>
<organism evidence="8 9">
    <name type="scientific">Weissella bombi</name>
    <dbReference type="NCBI Taxonomy" id="1505725"/>
    <lineage>
        <taxon>Bacteria</taxon>
        <taxon>Bacillati</taxon>
        <taxon>Bacillota</taxon>
        <taxon>Bacilli</taxon>
        <taxon>Lactobacillales</taxon>
        <taxon>Lactobacillaceae</taxon>
        <taxon>Weissella</taxon>
    </lineage>
</organism>
<evidence type="ECO:0000256" key="1">
    <source>
        <dbReference type="ARBA" id="ARBA00004651"/>
    </source>
</evidence>
<keyword evidence="2 6" id="KW-1003">Cell membrane</keyword>
<evidence type="ECO:0000256" key="3">
    <source>
        <dbReference type="ARBA" id="ARBA00022692"/>
    </source>
</evidence>
<keyword evidence="9" id="KW-1185">Reference proteome</keyword>
<gene>
    <name evidence="8" type="ORF">GA0061074_10262</name>
</gene>
<dbReference type="PANTHER" id="PTHR12677:SF49">
    <property type="entry name" value="TVP38_TMEM64 FAMILY MEMBRANE PROTEIN"/>
    <property type="match status" value="1"/>
</dbReference>
<dbReference type="AlphaFoldDB" id="A0A1C3ZKH1"/>
<keyword evidence="5 6" id="KW-0472">Membrane</keyword>
<feature type="transmembrane region" description="Helical" evidence="6">
    <location>
        <begin position="47"/>
        <end position="68"/>
    </location>
</feature>
<feature type="transmembrane region" description="Helical" evidence="6">
    <location>
        <begin position="6"/>
        <end position="26"/>
    </location>
</feature>
<accession>A0A1C3ZKH1</accession>
<name>A0A1C3ZKH1_9LACO</name>
<dbReference type="Pfam" id="PF09335">
    <property type="entry name" value="VTT_dom"/>
    <property type="match status" value="1"/>
</dbReference>
<dbReference type="Proteomes" id="UP000199268">
    <property type="component" value="Unassembled WGS sequence"/>
</dbReference>
<dbReference type="RefSeq" id="WP_092461526.1">
    <property type="nucleotide sequence ID" value="NZ_BJEE01000001.1"/>
</dbReference>
<dbReference type="PANTHER" id="PTHR12677">
    <property type="entry name" value="GOLGI APPARATUS MEMBRANE PROTEIN TVP38-RELATED"/>
    <property type="match status" value="1"/>
</dbReference>
<sequence length="198" mass="22709">MNTRYIRFLIRIVSVIMLILLGWLIVRLYQIGMFNDTDTLINVLKKYGIWAPIIFIFIQIIQVVIPILPGGVSLAAGVVMFGPWLGFLYNYIGIVLGSMILFWLGRRYGRRIIDIFVSEDTLNKYIGRLDSKGWHWTFALLIFSPVAPDDALVLLTSLTKMTWREFTLILLIGKPLSIFIYSLGMLYGADWLLRILGS</sequence>
<proteinExistence type="inferred from homology"/>
<dbReference type="EMBL" id="FMAO01000002">
    <property type="protein sequence ID" value="SCB82851.1"/>
    <property type="molecule type" value="Genomic_DNA"/>
</dbReference>
<dbReference type="STRING" id="1505725.GA0061074_10262"/>
<evidence type="ECO:0000256" key="5">
    <source>
        <dbReference type="ARBA" id="ARBA00023136"/>
    </source>
</evidence>
<keyword evidence="3 6" id="KW-0812">Transmembrane</keyword>
<feature type="domain" description="VTT" evidence="7">
    <location>
        <begin position="68"/>
        <end position="183"/>
    </location>
</feature>
<reference evidence="9" key="1">
    <citation type="submission" date="2016-08" db="EMBL/GenBank/DDBJ databases">
        <authorList>
            <person name="Varghese N."/>
            <person name="Submissions Spin"/>
        </authorList>
    </citation>
    <scope>NUCLEOTIDE SEQUENCE [LARGE SCALE GENOMIC DNA]</scope>
    <source>
        <strain evidence="9">R-53094</strain>
    </source>
</reference>
<feature type="transmembrane region" description="Helical" evidence="6">
    <location>
        <begin position="88"/>
        <end position="105"/>
    </location>
</feature>
<comment type="similarity">
    <text evidence="6">Belongs to the TVP38/TMEM64 family.</text>
</comment>